<dbReference type="GO" id="GO:0098797">
    <property type="term" value="C:plasma membrane protein complex"/>
    <property type="evidence" value="ECO:0007669"/>
    <property type="project" value="TreeGrafter"/>
</dbReference>
<evidence type="ECO:0000256" key="4">
    <source>
        <dbReference type="ARBA" id="ARBA00022475"/>
    </source>
</evidence>
<evidence type="ECO:0000256" key="1">
    <source>
        <dbReference type="ARBA" id="ARBA00004383"/>
    </source>
</evidence>
<dbReference type="SUPFAM" id="SSF74653">
    <property type="entry name" value="TolA/TonB C-terminal domain"/>
    <property type="match status" value="1"/>
</dbReference>
<keyword evidence="9" id="KW-0472">Membrane</keyword>
<comment type="subcellular location">
    <subcellularLocation>
        <location evidence="1">Cell inner membrane</location>
        <topology evidence="1">Single-pass membrane protein</topology>
        <orientation evidence="1">Periplasmic side</orientation>
    </subcellularLocation>
</comment>
<sequence length="224" mass="24592">MLPLPILNVHLRPCDADWQQMTPTAEGRHCAHCDRVVHDFTSASTADLAQARAASPDGRLCGRFRREQLAPRPQLRLKLRRFLVALVLVCGLGLTSGEAWAQVKKPTTKASAAKSDDQFLGLYVEQMPIYPGGDKALLRFIQTHLRYPHGQVKSGKVFVGFIVTKTGNVRDAKVLKGIGEPFDSEARRVVSSLGKWTPAQQNSRSVDVSFTVPVTFSPPSSSSE</sequence>
<dbReference type="EMBL" id="MTSE01000001">
    <property type="protein sequence ID" value="OUJ75983.1"/>
    <property type="molecule type" value="Genomic_DNA"/>
</dbReference>
<keyword evidence="8" id="KW-1133">Transmembrane helix</keyword>
<evidence type="ECO:0000259" key="10">
    <source>
        <dbReference type="Pfam" id="PF03544"/>
    </source>
</evidence>
<proteinExistence type="inferred from homology"/>
<evidence type="ECO:0000256" key="8">
    <source>
        <dbReference type="ARBA" id="ARBA00022989"/>
    </source>
</evidence>
<dbReference type="InterPro" id="IPR037682">
    <property type="entry name" value="TonB_C"/>
</dbReference>
<name>A0A243WJA2_9BACT</name>
<dbReference type="PANTHER" id="PTHR33446">
    <property type="entry name" value="PROTEIN TONB-RELATED"/>
    <property type="match status" value="1"/>
</dbReference>
<dbReference type="NCBIfam" id="TIGR01352">
    <property type="entry name" value="tonB_Cterm"/>
    <property type="match status" value="1"/>
</dbReference>
<comment type="caution">
    <text evidence="11">The sequence shown here is derived from an EMBL/GenBank/DDBJ whole genome shotgun (WGS) entry which is preliminary data.</text>
</comment>
<gene>
    <name evidence="11" type="ORF">BXP70_01490</name>
</gene>
<keyword evidence="4" id="KW-1003">Cell membrane</keyword>
<evidence type="ECO:0000256" key="3">
    <source>
        <dbReference type="ARBA" id="ARBA00022448"/>
    </source>
</evidence>
<evidence type="ECO:0000256" key="5">
    <source>
        <dbReference type="ARBA" id="ARBA00022519"/>
    </source>
</evidence>
<dbReference type="AlphaFoldDB" id="A0A243WJA2"/>
<evidence type="ECO:0000313" key="12">
    <source>
        <dbReference type="Proteomes" id="UP000194873"/>
    </source>
</evidence>
<keyword evidence="5" id="KW-0997">Cell inner membrane</keyword>
<evidence type="ECO:0000256" key="9">
    <source>
        <dbReference type="ARBA" id="ARBA00023136"/>
    </source>
</evidence>
<keyword evidence="6" id="KW-0812">Transmembrane</keyword>
<evidence type="ECO:0000313" key="11">
    <source>
        <dbReference type="EMBL" id="OUJ75983.1"/>
    </source>
</evidence>
<dbReference type="InterPro" id="IPR051045">
    <property type="entry name" value="TonB-dependent_transducer"/>
</dbReference>
<dbReference type="InterPro" id="IPR006260">
    <property type="entry name" value="TonB/TolA_C"/>
</dbReference>
<dbReference type="PANTHER" id="PTHR33446:SF2">
    <property type="entry name" value="PROTEIN TONB"/>
    <property type="match status" value="1"/>
</dbReference>
<dbReference type="GO" id="GO:0055085">
    <property type="term" value="P:transmembrane transport"/>
    <property type="evidence" value="ECO:0007669"/>
    <property type="project" value="InterPro"/>
</dbReference>
<evidence type="ECO:0000256" key="7">
    <source>
        <dbReference type="ARBA" id="ARBA00022927"/>
    </source>
</evidence>
<feature type="domain" description="TonB C-terminal" evidence="10">
    <location>
        <begin position="153"/>
        <end position="217"/>
    </location>
</feature>
<evidence type="ECO:0000256" key="6">
    <source>
        <dbReference type="ARBA" id="ARBA00022692"/>
    </source>
</evidence>
<comment type="similarity">
    <text evidence="2">Belongs to the TonB family.</text>
</comment>
<keyword evidence="7" id="KW-0653">Protein transport</keyword>
<keyword evidence="12" id="KW-1185">Reference proteome</keyword>
<dbReference type="OrthoDB" id="1039448at2"/>
<dbReference type="GO" id="GO:0031992">
    <property type="term" value="F:energy transducer activity"/>
    <property type="evidence" value="ECO:0007669"/>
    <property type="project" value="TreeGrafter"/>
</dbReference>
<evidence type="ECO:0000256" key="2">
    <source>
        <dbReference type="ARBA" id="ARBA00006555"/>
    </source>
</evidence>
<organism evidence="11 12">
    <name type="scientific">Hymenobacter crusticola</name>
    <dbReference type="NCBI Taxonomy" id="1770526"/>
    <lineage>
        <taxon>Bacteria</taxon>
        <taxon>Pseudomonadati</taxon>
        <taxon>Bacteroidota</taxon>
        <taxon>Cytophagia</taxon>
        <taxon>Cytophagales</taxon>
        <taxon>Hymenobacteraceae</taxon>
        <taxon>Hymenobacter</taxon>
    </lineage>
</organism>
<dbReference type="GO" id="GO:0015031">
    <property type="term" value="P:protein transport"/>
    <property type="evidence" value="ECO:0007669"/>
    <property type="project" value="UniProtKB-KW"/>
</dbReference>
<dbReference type="Gene3D" id="3.30.1150.10">
    <property type="match status" value="1"/>
</dbReference>
<keyword evidence="3" id="KW-0813">Transport</keyword>
<protein>
    <recommendedName>
        <fullName evidence="10">TonB C-terminal domain-containing protein</fullName>
    </recommendedName>
</protein>
<reference evidence="11 12" key="1">
    <citation type="submission" date="2017-01" db="EMBL/GenBank/DDBJ databases">
        <title>A new Hymenobacter.</title>
        <authorList>
            <person name="Liang Y."/>
            <person name="Feng F."/>
        </authorList>
    </citation>
    <scope>NUCLEOTIDE SEQUENCE [LARGE SCALE GENOMIC DNA]</scope>
    <source>
        <strain evidence="11">MIMBbqt21</strain>
    </source>
</reference>
<accession>A0A243WJA2</accession>
<dbReference type="Proteomes" id="UP000194873">
    <property type="component" value="Unassembled WGS sequence"/>
</dbReference>
<dbReference type="RefSeq" id="WP_086592230.1">
    <property type="nucleotide sequence ID" value="NZ_MTSE01000001.1"/>
</dbReference>
<dbReference type="Pfam" id="PF03544">
    <property type="entry name" value="TonB_C"/>
    <property type="match status" value="1"/>
</dbReference>